<dbReference type="InterPro" id="IPR008081">
    <property type="entry name" value="Cytoplasmic_FMR1-int"/>
</dbReference>
<evidence type="ECO:0000313" key="1">
    <source>
        <dbReference type="EMBL" id="CAH2210328.1"/>
    </source>
</evidence>
<dbReference type="GO" id="GO:0030833">
    <property type="term" value="P:regulation of actin filament polymerization"/>
    <property type="evidence" value="ECO:0007669"/>
    <property type="project" value="InterPro"/>
</dbReference>
<organism evidence="1 2">
    <name type="scientific">Pararge aegeria aegeria</name>
    <dbReference type="NCBI Taxonomy" id="348720"/>
    <lineage>
        <taxon>Eukaryota</taxon>
        <taxon>Metazoa</taxon>
        <taxon>Ecdysozoa</taxon>
        <taxon>Arthropoda</taxon>
        <taxon>Hexapoda</taxon>
        <taxon>Insecta</taxon>
        <taxon>Pterygota</taxon>
        <taxon>Neoptera</taxon>
        <taxon>Endopterygota</taxon>
        <taxon>Lepidoptera</taxon>
        <taxon>Glossata</taxon>
        <taxon>Ditrysia</taxon>
        <taxon>Papilionoidea</taxon>
        <taxon>Nymphalidae</taxon>
        <taxon>Satyrinae</taxon>
        <taxon>Satyrini</taxon>
        <taxon>Parargina</taxon>
        <taxon>Pararge</taxon>
    </lineage>
</organism>
<dbReference type="GO" id="GO:0031267">
    <property type="term" value="F:small GTPase binding"/>
    <property type="evidence" value="ECO:0007669"/>
    <property type="project" value="InterPro"/>
</dbReference>
<gene>
    <name evidence="1" type="primary">jg27083</name>
    <name evidence="1" type="ORF">PAEG_LOCUS2238</name>
</gene>
<keyword evidence="2" id="KW-1185">Reference proteome</keyword>
<evidence type="ECO:0000313" key="2">
    <source>
        <dbReference type="Proteomes" id="UP000838756"/>
    </source>
</evidence>
<reference evidence="1" key="1">
    <citation type="submission" date="2022-03" db="EMBL/GenBank/DDBJ databases">
        <authorList>
            <person name="Lindestad O."/>
        </authorList>
    </citation>
    <scope>NUCLEOTIDE SEQUENCE</scope>
</reference>
<comment type="caution">
    <text evidence="1">The sequence shown here is derived from an EMBL/GenBank/DDBJ whole genome shotgun (WGS) entry which is preliminary data.</text>
</comment>
<dbReference type="Proteomes" id="UP000838756">
    <property type="component" value="Unassembled WGS sequence"/>
</dbReference>
<dbReference type="PANTHER" id="PTHR12195">
    <property type="entry name" value="CYTOPLASMIC FMR1-INTERACTING PROTEIN-RELATED"/>
    <property type="match status" value="1"/>
</dbReference>
<name>A0A8S4QI05_9NEOP</name>
<feature type="non-terminal residue" evidence="1">
    <location>
        <position position="1"/>
    </location>
</feature>
<protein>
    <submittedName>
        <fullName evidence="1">Jg27083 protein</fullName>
    </submittedName>
</protein>
<dbReference type="OrthoDB" id="10265867at2759"/>
<dbReference type="EMBL" id="CAKXAJ010007216">
    <property type="protein sequence ID" value="CAH2210328.1"/>
    <property type="molecule type" value="Genomic_DNA"/>
</dbReference>
<accession>A0A8S4QI05</accession>
<sequence>MLALMYVKYYFGFHSLVLYSFSFCFLQALSQEEVTDLLHAAPFQNILPRPYTAEGEKPETKQKRLEAKYSALQIVQNVEKYGTAK</sequence>
<dbReference type="AlphaFoldDB" id="A0A8S4QI05"/>
<dbReference type="Pfam" id="PF05994">
    <property type="entry name" value="FragX_IP"/>
    <property type="match status" value="1"/>
</dbReference>
<proteinExistence type="predicted"/>